<feature type="binding site" evidence="7">
    <location>
        <position position="116"/>
    </location>
    <ligand>
        <name>substrate</name>
    </ligand>
</feature>
<dbReference type="HAMAP" id="MF_01057">
    <property type="entry name" value="tRNA_methyltr_TrmB"/>
    <property type="match status" value="1"/>
</dbReference>
<evidence type="ECO:0000256" key="5">
    <source>
        <dbReference type="ARBA" id="ARBA00022691"/>
    </source>
</evidence>
<dbReference type="Proteomes" id="UP000193136">
    <property type="component" value="Unassembled WGS sequence"/>
</dbReference>
<feature type="binding site" evidence="7">
    <location>
        <position position="37"/>
    </location>
    <ligand>
        <name>S-adenosyl-L-methionine</name>
        <dbReference type="ChEBI" id="CHEBI:59789"/>
    </ligand>
</feature>
<dbReference type="CDD" id="cd02440">
    <property type="entry name" value="AdoMet_MTases"/>
    <property type="match status" value="1"/>
</dbReference>
<accession>A0A1X0XXV3</accession>
<evidence type="ECO:0000256" key="4">
    <source>
        <dbReference type="ARBA" id="ARBA00022679"/>
    </source>
</evidence>
<gene>
    <name evidence="7" type="primary">trmB</name>
    <name evidence="8" type="ORF">B5V00_13020</name>
</gene>
<keyword evidence="6 7" id="KW-0819">tRNA processing</keyword>
<evidence type="ECO:0000256" key="2">
    <source>
        <dbReference type="ARBA" id="ARBA00003015"/>
    </source>
</evidence>
<comment type="caution">
    <text evidence="8">The sequence shown here is derived from an EMBL/GenBank/DDBJ whole genome shotgun (WGS) entry which is preliminary data.</text>
</comment>
<dbReference type="Gene3D" id="3.40.50.150">
    <property type="entry name" value="Vaccinia Virus protein VP39"/>
    <property type="match status" value="1"/>
</dbReference>
<keyword evidence="5 7" id="KW-0949">S-adenosyl-L-methionine</keyword>
<dbReference type="PANTHER" id="PTHR23417:SF14">
    <property type="entry name" value="PENTACOTRIPEPTIDE-REPEAT REGION OF PRORP DOMAIN-CONTAINING PROTEIN"/>
    <property type="match status" value="1"/>
</dbReference>
<dbReference type="PROSITE" id="PS51625">
    <property type="entry name" value="SAM_MT_TRMB"/>
    <property type="match status" value="1"/>
</dbReference>
<dbReference type="EMBL" id="NAAD01000017">
    <property type="protein sequence ID" value="ORJ57686.1"/>
    <property type="molecule type" value="Genomic_DNA"/>
</dbReference>
<name>A0A1X0XXV3_9BACT</name>
<feature type="binding site" evidence="7">
    <location>
        <position position="112"/>
    </location>
    <ligand>
        <name>S-adenosyl-L-methionine</name>
        <dbReference type="ChEBI" id="CHEBI:59789"/>
    </ligand>
</feature>
<dbReference type="NCBIfam" id="TIGR00091">
    <property type="entry name" value="tRNA (guanosine(46)-N7)-methyltransferase TrmB"/>
    <property type="match status" value="1"/>
</dbReference>
<dbReference type="Pfam" id="PF02390">
    <property type="entry name" value="Methyltransf_4"/>
    <property type="match status" value="1"/>
</dbReference>
<dbReference type="GO" id="GO:0008176">
    <property type="term" value="F:tRNA (guanine(46)-N7)-methyltransferase activity"/>
    <property type="evidence" value="ECO:0007669"/>
    <property type="project" value="UniProtKB-UniRule"/>
</dbReference>
<dbReference type="UniPathway" id="UPA00989"/>
<comment type="pathway">
    <text evidence="7">tRNA modification; N(7)-methylguanine-tRNA biosynthesis.</text>
</comment>
<feature type="binding site" evidence="7">
    <location>
        <position position="62"/>
    </location>
    <ligand>
        <name>S-adenosyl-L-methionine</name>
        <dbReference type="ChEBI" id="CHEBI:59789"/>
    </ligand>
</feature>
<comment type="catalytic activity">
    <reaction evidence="1 7">
        <text>guanosine(46) in tRNA + S-adenosyl-L-methionine = N(7)-methylguanosine(46) in tRNA + S-adenosyl-L-homocysteine</text>
        <dbReference type="Rhea" id="RHEA:42708"/>
        <dbReference type="Rhea" id="RHEA-COMP:10188"/>
        <dbReference type="Rhea" id="RHEA-COMP:10189"/>
        <dbReference type="ChEBI" id="CHEBI:57856"/>
        <dbReference type="ChEBI" id="CHEBI:59789"/>
        <dbReference type="ChEBI" id="CHEBI:74269"/>
        <dbReference type="ChEBI" id="CHEBI:74480"/>
        <dbReference type="EC" id="2.1.1.33"/>
    </reaction>
</comment>
<dbReference type="AlphaFoldDB" id="A0A1X0XXV3"/>
<feature type="binding site" evidence="7">
    <location>
        <position position="89"/>
    </location>
    <ligand>
        <name>S-adenosyl-L-methionine</name>
        <dbReference type="ChEBI" id="CHEBI:59789"/>
    </ligand>
</feature>
<dbReference type="GO" id="GO:0043527">
    <property type="term" value="C:tRNA methyltransferase complex"/>
    <property type="evidence" value="ECO:0007669"/>
    <property type="project" value="TreeGrafter"/>
</dbReference>
<evidence type="ECO:0000313" key="9">
    <source>
        <dbReference type="Proteomes" id="UP000193136"/>
    </source>
</evidence>
<feature type="binding site" evidence="7">
    <location>
        <position position="148"/>
    </location>
    <ligand>
        <name>substrate</name>
    </ligand>
</feature>
<evidence type="ECO:0000256" key="3">
    <source>
        <dbReference type="ARBA" id="ARBA00022603"/>
    </source>
</evidence>
<protein>
    <recommendedName>
        <fullName evidence="7">tRNA (guanine-N(7)-)-methyltransferase</fullName>
        <ecNumber evidence="7">2.1.1.33</ecNumber>
    </recommendedName>
    <alternativeName>
        <fullName evidence="7">tRNA (guanine(46)-N(7))-methyltransferase</fullName>
    </alternativeName>
    <alternativeName>
        <fullName evidence="7">tRNA(m7G46)-methyltransferase</fullName>
    </alternativeName>
</protein>
<dbReference type="OrthoDB" id="9802090at2"/>
<dbReference type="InterPro" id="IPR055361">
    <property type="entry name" value="tRNA_methyltr_TrmB_bact"/>
</dbReference>
<sequence length="230" mass="26719">MTQRIIPIESAVFLREEQWPTAGIDAAFPRKQPLWLEIGCGIGDFIVQLAARHPDRNYLAIDIYNKGCLKTCRRVEQNRLDNVRVMRAEARYLLDRFIPLQSLFGVIINCPDPWPKKRHRGRRLVNNHFLELLRCYLAPGGEFFFATDFADYAEMVADIIPAVTGYENLQAAVCSTDLGDYPISKYMRRFLEMGQPIYLFHYRRAAQLAPELLQPPEFEKGFRLRWLAHG</sequence>
<evidence type="ECO:0000256" key="1">
    <source>
        <dbReference type="ARBA" id="ARBA00000142"/>
    </source>
</evidence>
<dbReference type="PANTHER" id="PTHR23417">
    <property type="entry name" value="3-DEOXY-D-MANNO-OCTULOSONIC-ACID TRANSFERASE/TRNA GUANINE-N 7 - -METHYLTRANSFERASE"/>
    <property type="match status" value="1"/>
</dbReference>
<keyword evidence="3 7" id="KW-0489">Methyltransferase</keyword>
<organism evidence="8 9">
    <name type="scientific">Geothermobacter hydrogeniphilus</name>
    <dbReference type="NCBI Taxonomy" id="1969733"/>
    <lineage>
        <taxon>Bacteria</taxon>
        <taxon>Pseudomonadati</taxon>
        <taxon>Thermodesulfobacteriota</taxon>
        <taxon>Desulfuromonadia</taxon>
        <taxon>Desulfuromonadales</taxon>
        <taxon>Geothermobacteraceae</taxon>
        <taxon>Geothermobacter</taxon>
    </lineage>
</organism>
<comment type="caution">
    <text evidence="7">Lacks conserved residue(s) required for the propagation of feature annotation.</text>
</comment>
<comment type="similarity">
    <text evidence="7">Belongs to the class I-like SAM-binding methyltransferase superfamily. TrmB family.</text>
</comment>
<dbReference type="SUPFAM" id="SSF53335">
    <property type="entry name" value="S-adenosyl-L-methionine-dependent methyltransferases"/>
    <property type="match status" value="1"/>
</dbReference>
<dbReference type="EC" id="2.1.1.33" evidence="7"/>
<keyword evidence="9" id="KW-1185">Reference proteome</keyword>
<dbReference type="InterPro" id="IPR029063">
    <property type="entry name" value="SAM-dependent_MTases_sf"/>
</dbReference>
<keyword evidence="4 7" id="KW-0808">Transferase</keyword>
<proteinExistence type="inferred from homology"/>
<dbReference type="InterPro" id="IPR003358">
    <property type="entry name" value="tRNA_(Gua-N-7)_MeTrfase_Trmb"/>
</dbReference>
<comment type="function">
    <text evidence="2 7">Catalyzes the formation of N(7)-methylguanine at position 46 (m7G46) in tRNA.</text>
</comment>
<evidence type="ECO:0000313" key="8">
    <source>
        <dbReference type="EMBL" id="ORJ57686.1"/>
    </source>
</evidence>
<evidence type="ECO:0000256" key="6">
    <source>
        <dbReference type="ARBA" id="ARBA00022694"/>
    </source>
</evidence>
<dbReference type="STRING" id="1969733.B5V00_13020"/>
<evidence type="ECO:0000256" key="7">
    <source>
        <dbReference type="HAMAP-Rule" id="MF_01057"/>
    </source>
</evidence>
<dbReference type="RefSeq" id="WP_085011242.1">
    <property type="nucleotide sequence ID" value="NZ_NAAD01000017.1"/>
</dbReference>
<reference evidence="8 9" key="1">
    <citation type="submission" date="2017-03" db="EMBL/GenBank/DDBJ databases">
        <title>Genome sequence of Geothermobacter sp. EPR-M, Deep-Sea Iron Reducer.</title>
        <authorList>
            <person name="Tully B."/>
            <person name="Savalia P."/>
            <person name="Abuyen K."/>
            <person name="Baughan C."/>
            <person name="Romero E."/>
            <person name="Ronkowski C."/>
            <person name="Torres B."/>
            <person name="Tremblay J."/>
            <person name="Trujillo A."/>
            <person name="Tyler M."/>
            <person name="Perez-Rodriguez I."/>
            <person name="Amend J."/>
        </authorList>
    </citation>
    <scope>NUCLEOTIDE SEQUENCE [LARGE SCALE GENOMIC DNA]</scope>
    <source>
        <strain evidence="8 9">EPR-M</strain>
    </source>
</reference>